<dbReference type="SMART" id="SM00248">
    <property type="entry name" value="ANK"/>
    <property type="match status" value="3"/>
</dbReference>
<dbReference type="Gene3D" id="1.25.40.10">
    <property type="entry name" value="Tetratricopeptide repeat domain"/>
    <property type="match status" value="1"/>
</dbReference>
<dbReference type="InterPro" id="IPR011990">
    <property type="entry name" value="TPR-like_helical_dom_sf"/>
</dbReference>
<keyword evidence="2 3" id="KW-0040">ANK repeat</keyword>
<protein>
    <submittedName>
        <fullName evidence="6">Uncharacterized protein</fullName>
    </submittedName>
</protein>
<evidence type="ECO:0000256" key="4">
    <source>
        <dbReference type="SAM" id="Coils"/>
    </source>
</evidence>
<accession>A0AA36J6N8</accession>
<dbReference type="AlphaFoldDB" id="A0AA36J6N8"/>
<dbReference type="Pfam" id="PF13637">
    <property type="entry name" value="Ank_4"/>
    <property type="match status" value="1"/>
</dbReference>
<feature type="repeat" description="ANK" evidence="3">
    <location>
        <begin position="75"/>
        <end position="107"/>
    </location>
</feature>
<evidence type="ECO:0000256" key="2">
    <source>
        <dbReference type="ARBA" id="ARBA00023043"/>
    </source>
</evidence>
<gene>
    <name evidence="6" type="ORF">EVOR1521_LOCUS23037</name>
</gene>
<feature type="coiled-coil region" evidence="4">
    <location>
        <begin position="342"/>
        <end position="369"/>
    </location>
</feature>
<dbReference type="Gene3D" id="1.25.40.20">
    <property type="entry name" value="Ankyrin repeat-containing domain"/>
    <property type="match status" value="2"/>
</dbReference>
<evidence type="ECO:0000256" key="1">
    <source>
        <dbReference type="ARBA" id="ARBA00022737"/>
    </source>
</evidence>
<evidence type="ECO:0000313" key="7">
    <source>
        <dbReference type="Proteomes" id="UP001178507"/>
    </source>
</evidence>
<name>A0AA36J6N8_9DINO</name>
<proteinExistence type="predicted"/>
<comment type="caution">
    <text evidence="6">The sequence shown here is derived from an EMBL/GenBank/DDBJ whole genome shotgun (WGS) entry which is preliminary data.</text>
</comment>
<dbReference type="PANTHER" id="PTHR24198:SF165">
    <property type="entry name" value="ANKYRIN REPEAT-CONTAINING PROTEIN-RELATED"/>
    <property type="match status" value="1"/>
</dbReference>
<sequence length="442" mass="48916">MSDAQAACNALLSKISRGEDAVDDAKKFLSFGCDVPDGLVVAALGQRARNVPSCPNVLRLMLEKKANPNAVDPLTQGPAIHSACWHGSVDVVKMLLDFKADLEAKEPKMETPPLNTALAAGNAPVCLELLNRNADVQWKHHDGATALHVATAWIASSHNSNLRIPPMGEEPRAVIAMMLHNGVDPTQTEGMSKGAGRSTGMTPLESFRREIARSPWRTHEVYGRKFDQNAKAIHTLLEQAEEAVKHKATGNKAFQEKRHEAALEAWQKGRETWEKADVRGHHVAVLWSNEAVCRRQMGDLQGAIKACEEGRQHFTTPQIQQKLDHNLAEAKKGPKEVSPDEVQKKEVLVQQLKEKTKQQKEEFKEITKKAVKSDGGIYGEQGSAQKDYVVPGPFICPMKEAQDMGLGPPPEPKPWWEKKDADSDEEPERTKIGYLPAHHPNW</sequence>
<evidence type="ECO:0000256" key="3">
    <source>
        <dbReference type="PROSITE-ProRule" id="PRU00023"/>
    </source>
</evidence>
<reference evidence="6" key="1">
    <citation type="submission" date="2023-08" db="EMBL/GenBank/DDBJ databases">
        <authorList>
            <person name="Chen Y."/>
            <person name="Shah S."/>
            <person name="Dougan E. K."/>
            <person name="Thang M."/>
            <person name="Chan C."/>
        </authorList>
    </citation>
    <scope>NUCLEOTIDE SEQUENCE</scope>
</reference>
<dbReference type="InterPro" id="IPR036770">
    <property type="entry name" value="Ankyrin_rpt-contain_sf"/>
</dbReference>
<organism evidence="6 7">
    <name type="scientific">Effrenium voratum</name>
    <dbReference type="NCBI Taxonomy" id="2562239"/>
    <lineage>
        <taxon>Eukaryota</taxon>
        <taxon>Sar</taxon>
        <taxon>Alveolata</taxon>
        <taxon>Dinophyceae</taxon>
        <taxon>Suessiales</taxon>
        <taxon>Symbiodiniaceae</taxon>
        <taxon>Effrenium</taxon>
    </lineage>
</organism>
<feature type="region of interest" description="Disordered" evidence="5">
    <location>
        <begin position="399"/>
        <end position="442"/>
    </location>
</feature>
<keyword evidence="7" id="KW-1185">Reference proteome</keyword>
<dbReference type="SUPFAM" id="SSF48452">
    <property type="entry name" value="TPR-like"/>
    <property type="match status" value="1"/>
</dbReference>
<dbReference type="EMBL" id="CAUJNA010003339">
    <property type="protein sequence ID" value="CAJ1399519.1"/>
    <property type="molecule type" value="Genomic_DNA"/>
</dbReference>
<keyword evidence="4" id="KW-0175">Coiled coil</keyword>
<evidence type="ECO:0000256" key="5">
    <source>
        <dbReference type="SAM" id="MobiDB-lite"/>
    </source>
</evidence>
<dbReference type="InterPro" id="IPR002110">
    <property type="entry name" value="Ankyrin_rpt"/>
</dbReference>
<dbReference type="PROSITE" id="PS50088">
    <property type="entry name" value="ANK_REPEAT"/>
    <property type="match status" value="1"/>
</dbReference>
<dbReference type="PANTHER" id="PTHR24198">
    <property type="entry name" value="ANKYRIN REPEAT AND PROTEIN KINASE DOMAIN-CONTAINING PROTEIN"/>
    <property type="match status" value="1"/>
</dbReference>
<dbReference type="SUPFAM" id="SSF48403">
    <property type="entry name" value="Ankyrin repeat"/>
    <property type="match status" value="1"/>
</dbReference>
<dbReference type="Proteomes" id="UP001178507">
    <property type="component" value="Unassembled WGS sequence"/>
</dbReference>
<keyword evidence="1" id="KW-0677">Repeat</keyword>
<evidence type="ECO:0000313" key="6">
    <source>
        <dbReference type="EMBL" id="CAJ1399519.1"/>
    </source>
</evidence>